<dbReference type="AlphaFoldDB" id="A0A1Q2HYE8"/>
<evidence type="ECO:0000313" key="3">
    <source>
        <dbReference type="Proteomes" id="UP000217209"/>
    </source>
</evidence>
<feature type="region of interest" description="Disordered" evidence="1">
    <location>
        <begin position="123"/>
        <end position="144"/>
    </location>
</feature>
<dbReference type="Gene3D" id="2.160.20.80">
    <property type="entry name" value="E3 ubiquitin-protein ligase SopA"/>
    <property type="match status" value="1"/>
</dbReference>
<gene>
    <name evidence="2" type="ORF">CGLAU_09490</name>
</gene>
<dbReference type="OrthoDB" id="2579959at2"/>
<dbReference type="EMBL" id="CP019688">
    <property type="protein sequence ID" value="AQQ15849.1"/>
    <property type="molecule type" value="Genomic_DNA"/>
</dbReference>
<name>A0A1Q2HYE8_9CORY</name>
<organism evidence="2 3">
    <name type="scientific">Corynebacterium glaucum</name>
    <dbReference type="NCBI Taxonomy" id="187491"/>
    <lineage>
        <taxon>Bacteria</taxon>
        <taxon>Bacillati</taxon>
        <taxon>Actinomycetota</taxon>
        <taxon>Actinomycetes</taxon>
        <taxon>Mycobacteriales</taxon>
        <taxon>Corynebacteriaceae</taxon>
        <taxon>Corynebacterium</taxon>
    </lineage>
</organism>
<protein>
    <submittedName>
        <fullName evidence="2">Uncharacterized protein</fullName>
    </submittedName>
</protein>
<dbReference type="SUPFAM" id="SSF141571">
    <property type="entry name" value="Pentapeptide repeat-like"/>
    <property type="match status" value="1"/>
</dbReference>
<evidence type="ECO:0000256" key="1">
    <source>
        <dbReference type="SAM" id="MobiDB-lite"/>
    </source>
</evidence>
<dbReference type="Proteomes" id="UP000217209">
    <property type="component" value="Chromosome"/>
</dbReference>
<dbReference type="RefSeq" id="WP_095660477.1">
    <property type="nucleotide sequence ID" value="NZ_CP019688.1"/>
</dbReference>
<sequence length="402" mass="44394">MLEDSGYSREYLNKQLAFAPEWLPADYVDALAAGDHVVAHIELAPPEPYLTDGNDLENMHHEFVATFPRFAPDYFPIATDNGDYVLLHRRADGGIVCGEADVFQEEWFYGPYPSFSEWVQARTGPDSEDGYTSSPLEASVPEKTYTQRHQGAVKELDIRGETFEGLDIHALNVGDSAFHGITVRDSRAYYLRLERCRLSEIAWEDCEASHVSLLDSTLEYIGQPIETGWIETIDGCTLEGVTLTGSAAPGTMKLVNTTVRGALFNLSVSADYRFTQLAGCDFSEATLHKVSFPGVDACRVKWPKDKQQFVLEDWPAIAGKLYDAARQLISASDKESPEYLAAVKVHSAIAADNSSHAQEHGCSSINGECCPERGARYASELDPAGQDPTLMETINQLYAPYL</sequence>
<accession>A0A1Q2HYE8</accession>
<keyword evidence="3" id="KW-1185">Reference proteome</keyword>
<evidence type="ECO:0000313" key="2">
    <source>
        <dbReference type="EMBL" id="AQQ15849.1"/>
    </source>
</evidence>
<proteinExistence type="predicted"/>
<reference evidence="2 3" key="1">
    <citation type="submission" date="2016-12" db="EMBL/GenBank/DDBJ databases">
        <authorList>
            <person name="Song W.-J."/>
            <person name="Kurnit D.M."/>
        </authorList>
    </citation>
    <scope>NUCLEOTIDE SEQUENCE [LARGE SCALE GENOMIC DNA]</scope>
    <source>
        <strain evidence="2 3">DSM 30827</strain>
    </source>
</reference>
<dbReference type="KEGG" id="cgv:CGLAU_09490"/>